<protein>
    <submittedName>
        <fullName evidence="6">Uncharacterized protein</fullName>
    </submittedName>
</protein>
<dbReference type="InterPro" id="IPR036259">
    <property type="entry name" value="MFS_trans_sf"/>
</dbReference>
<sequence length="221" mass="23826">MSSRARLTKPFCRSAIFLGGPWFCSIFQLPQRFQIVNSLSPLQAGFRLIPFTLAAPIGSIVSAALAKAAKIPPLYWVIFASVLQVIGFSLLSTVSNSHDIPAAQYGYQVIAGFGCGINISLLLVMIPFRFRVMGGVIGLAIVTSAFNGLIKSRLGDLISSSELDALLKSPELMSSFPADIQETIRSTFGDGYTLQIKILAGLAAGQIPSAMLMWEKEHIMI</sequence>
<dbReference type="Proteomes" id="UP001160390">
    <property type="component" value="Unassembled WGS sequence"/>
</dbReference>
<dbReference type="GO" id="GO:0022857">
    <property type="term" value="F:transmembrane transporter activity"/>
    <property type="evidence" value="ECO:0007669"/>
    <property type="project" value="TreeGrafter"/>
</dbReference>
<keyword evidence="7" id="KW-1185">Reference proteome</keyword>
<evidence type="ECO:0000313" key="6">
    <source>
        <dbReference type="EMBL" id="CAI6096493.1"/>
    </source>
</evidence>
<reference evidence="6" key="1">
    <citation type="submission" date="2023-01" db="EMBL/GenBank/DDBJ databases">
        <authorList>
            <person name="Piombo E."/>
        </authorList>
    </citation>
    <scope>NUCLEOTIDE SEQUENCE</scope>
</reference>
<dbReference type="SUPFAM" id="SSF103473">
    <property type="entry name" value="MFS general substrate transporter"/>
    <property type="match status" value="1"/>
</dbReference>
<evidence type="ECO:0000256" key="2">
    <source>
        <dbReference type="ARBA" id="ARBA00022692"/>
    </source>
</evidence>
<keyword evidence="3 5" id="KW-1133">Transmembrane helix</keyword>
<dbReference type="PANTHER" id="PTHR23501">
    <property type="entry name" value="MAJOR FACILITATOR SUPERFAMILY"/>
    <property type="match status" value="1"/>
</dbReference>
<evidence type="ECO:0000313" key="7">
    <source>
        <dbReference type="Proteomes" id="UP001160390"/>
    </source>
</evidence>
<dbReference type="AlphaFoldDB" id="A0AA35MGE2"/>
<comment type="caution">
    <text evidence="6">The sequence shown here is derived from an EMBL/GenBank/DDBJ whole genome shotgun (WGS) entry which is preliminary data.</text>
</comment>
<gene>
    <name evidence="6" type="ORF">CCHLO57077_00009171</name>
</gene>
<organism evidence="6 7">
    <name type="scientific">Clonostachys chloroleuca</name>
    <dbReference type="NCBI Taxonomy" id="1926264"/>
    <lineage>
        <taxon>Eukaryota</taxon>
        <taxon>Fungi</taxon>
        <taxon>Dikarya</taxon>
        <taxon>Ascomycota</taxon>
        <taxon>Pezizomycotina</taxon>
        <taxon>Sordariomycetes</taxon>
        <taxon>Hypocreomycetidae</taxon>
        <taxon>Hypocreales</taxon>
        <taxon>Bionectriaceae</taxon>
        <taxon>Clonostachys</taxon>
    </lineage>
</organism>
<feature type="transmembrane region" description="Helical" evidence="5">
    <location>
        <begin position="12"/>
        <end position="29"/>
    </location>
</feature>
<evidence type="ECO:0000256" key="5">
    <source>
        <dbReference type="SAM" id="Phobius"/>
    </source>
</evidence>
<name>A0AA35MGE2_9HYPO</name>
<keyword evidence="4 5" id="KW-0472">Membrane</keyword>
<dbReference type="PANTHER" id="PTHR23501:SF43">
    <property type="entry name" value="MULTIDRUG TRANSPORTER, PUTATIVE (AFU_ORTHOLOGUE AFUA_6G03040)-RELATED"/>
    <property type="match status" value="1"/>
</dbReference>
<evidence type="ECO:0000256" key="1">
    <source>
        <dbReference type="ARBA" id="ARBA00004141"/>
    </source>
</evidence>
<feature type="transmembrane region" description="Helical" evidence="5">
    <location>
        <begin position="105"/>
        <end position="125"/>
    </location>
</feature>
<evidence type="ECO:0000256" key="4">
    <source>
        <dbReference type="ARBA" id="ARBA00023136"/>
    </source>
</evidence>
<accession>A0AA35MGE2</accession>
<keyword evidence="2 5" id="KW-0812">Transmembrane</keyword>
<evidence type="ECO:0000256" key="3">
    <source>
        <dbReference type="ARBA" id="ARBA00022989"/>
    </source>
</evidence>
<feature type="transmembrane region" description="Helical" evidence="5">
    <location>
        <begin position="73"/>
        <end position="93"/>
    </location>
</feature>
<feature type="transmembrane region" description="Helical" evidence="5">
    <location>
        <begin position="132"/>
        <end position="150"/>
    </location>
</feature>
<dbReference type="EMBL" id="CABFNP030001282">
    <property type="protein sequence ID" value="CAI6096493.1"/>
    <property type="molecule type" value="Genomic_DNA"/>
</dbReference>
<feature type="transmembrane region" description="Helical" evidence="5">
    <location>
        <begin position="49"/>
        <end position="66"/>
    </location>
</feature>
<proteinExistence type="predicted"/>
<dbReference type="GO" id="GO:0005886">
    <property type="term" value="C:plasma membrane"/>
    <property type="evidence" value="ECO:0007669"/>
    <property type="project" value="TreeGrafter"/>
</dbReference>
<comment type="subcellular location">
    <subcellularLocation>
        <location evidence="1">Membrane</location>
        <topology evidence="1">Multi-pass membrane protein</topology>
    </subcellularLocation>
</comment>